<proteinExistence type="predicted"/>
<organism evidence="3 4">
    <name type="scientific">Diploscapter pachys</name>
    <dbReference type="NCBI Taxonomy" id="2018661"/>
    <lineage>
        <taxon>Eukaryota</taxon>
        <taxon>Metazoa</taxon>
        <taxon>Ecdysozoa</taxon>
        <taxon>Nematoda</taxon>
        <taxon>Chromadorea</taxon>
        <taxon>Rhabditida</taxon>
        <taxon>Rhabditina</taxon>
        <taxon>Rhabditomorpha</taxon>
        <taxon>Rhabditoidea</taxon>
        <taxon>Rhabditidae</taxon>
        <taxon>Diploscapter</taxon>
    </lineage>
</organism>
<reference evidence="3 4" key="1">
    <citation type="journal article" date="2017" name="Curr. Biol.">
        <title>Genome architecture and evolution of a unichromosomal asexual nematode.</title>
        <authorList>
            <person name="Fradin H."/>
            <person name="Zegar C."/>
            <person name="Gutwein M."/>
            <person name="Lucas J."/>
            <person name="Kovtun M."/>
            <person name="Corcoran D."/>
            <person name="Baugh L.R."/>
            <person name="Kiontke K."/>
            <person name="Gunsalus K."/>
            <person name="Fitch D.H."/>
            <person name="Piano F."/>
        </authorList>
    </citation>
    <scope>NUCLEOTIDE SEQUENCE [LARGE SCALE GENOMIC DNA]</scope>
    <source>
        <strain evidence="3">PF1309</strain>
    </source>
</reference>
<gene>
    <name evidence="3" type="ORF">WR25_22347</name>
</gene>
<dbReference type="Proteomes" id="UP000218231">
    <property type="component" value="Unassembled WGS sequence"/>
</dbReference>
<dbReference type="PANTHER" id="PTHR12472">
    <property type="entry name" value="RAB3-GAP REGULATORY DOMAIN"/>
    <property type="match status" value="1"/>
</dbReference>
<evidence type="ECO:0000256" key="1">
    <source>
        <dbReference type="SAM" id="MobiDB-lite"/>
    </source>
</evidence>
<dbReference type="InterPro" id="IPR032839">
    <property type="entry name" value="RAB3GAP_N"/>
</dbReference>
<dbReference type="AlphaFoldDB" id="A0A2A2LJR9"/>
<dbReference type="OrthoDB" id="5854923at2759"/>
<comment type="caution">
    <text evidence="3">The sequence shown here is derived from an EMBL/GenBank/DDBJ whole genome shotgun (WGS) entry which is preliminary data.</text>
</comment>
<evidence type="ECO:0000313" key="3">
    <source>
        <dbReference type="EMBL" id="PAV86365.1"/>
    </source>
</evidence>
<sequence>MVLSVELSSDCLISEDVANKVREYLLGGSGANETFRNRSASTSSTESFSEKFPDTEAPAKSAEWMPLSQSEEKQPSQADESLMSGWISLSLLSTYSNLDYLLLANELRFVVLVRKAGQYAIHATCEIGDKLEDLINEEVCISCGDLFGLGSRRTTESLDCVIVALGLSNGLALFFTEKGTLLFFEKFTNNQPLFSIRLEQVGDSQQITISTEQTFFAVDPHSLHAALAQSKSAIARNEKNARELSNSLEIQCEHLVTEERKSLRHVYFTGMHKPSSFEQYAAASSKSYYERAERPNLPNYSTYLTCSNSYFLSFVWRDSDEREFIWNEAIKLGKSFIPHFGFRKMLGFGAVEEKKRPVGETTKVAATRGTLLDSRY</sequence>
<protein>
    <recommendedName>
        <fullName evidence="2">Rab3-GAP regulatory subunit N-terminal domain-containing protein</fullName>
    </recommendedName>
</protein>
<dbReference type="Pfam" id="PF14655">
    <property type="entry name" value="RAB3GAP2_N"/>
    <property type="match status" value="1"/>
</dbReference>
<feature type="domain" description="Rab3-GAP regulatory subunit N-terminal" evidence="2">
    <location>
        <begin position="86"/>
        <end position="326"/>
    </location>
</feature>
<dbReference type="STRING" id="2018661.A0A2A2LJR9"/>
<name>A0A2A2LJR9_9BILA</name>
<dbReference type="PANTHER" id="PTHR12472:SF0">
    <property type="entry name" value="RAB3 GTPASE-ACTIVATING PROTEIN NON-CATALYTIC SUBUNIT"/>
    <property type="match status" value="1"/>
</dbReference>
<evidence type="ECO:0000313" key="4">
    <source>
        <dbReference type="Proteomes" id="UP000218231"/>
    </source>
</evidence>
<accession>A0A2A2LJR9</accession>
<dbReference type="InterPro" id="IPR026059">
    <property type="entry name" value="Rab3GAP2"/>
</dbReference>
<feature type="region of interest" description="Disordered" evidence="1">
    <location>
        <begin position="30"/>
        <end position="55"/>
    </location>
</feature>
<dbReference type="EMBL" id="LIAE01006673">
    <property type="protein sequence ID" value="PAV86365.1"/>
    <property type="molecule type" value="Genomic_DNA"/>
</dbReference>
<keyword evidence="4" id="KW-1185">Reference proteome</keyword>
<evidence type="ECO:0000259" key="2">
    <source>
        <dbReference type="Pfam" id="PF14655"/>
    </source>
</evidence>